<proteinExistence type="predicted"/>
<comment type="caution">
    <text evidence="2">The sequence shown here is derived from an EMBL/GenBank/DDBJ whole genome shotgun (WGS) entry which is preliminary data.</text>
</comment>
<feature type="signal peptide" evidence="1">
    <location>
        <begin position="1"/>
        <end position="26"/>
    </location>
</feature>
<keyword evidence="1" id="KW-0732">Signal</keyword>
<protein>
    <recommendedName>
        <fullName evidence="4">Extracellular protein</fullName>
    </recommendedName>
</protein>
<name>A0AAV1IH57_9CHLO</name>
<keyword evidence="3" id="KW-1185">Reference proteome</keyword>
<evidence type="ECO:0000313" key="2">
    <source>
        <dbReference type="EMBL" id="CAK0786021.1"/>
    </source>
</evidence>
<gene>
    <name evidence="2" type="ORF">CVIRNUC_009234</name>
</gene>
<evidence type="ECO:0000313" key="3">
    <source>
        <dbReference type="Proteomes" id="UP001314263"/>
    </source>
</evidence>
<sequence length="239" mass="26088">MMRPQSSGLLVAAAFAAYALYSPMQAFEHGQITAMPQTCQSRLDGIFADYYNITVLDGTQNCTDVLLSNLNNANGVNCSSPEDVRACFNYAMNPWLSFVKDCELFTQAPSCVQSGITGCAKPVSTSPWWLHILGQLWRTSSYEYGTGVVPNKGEGWQSYAAEGEGSRRHYRRLFQAESEGGGSGTSAGCFPDFYSAQDFEEWLQGSYQAPVFGANYSINPTGIILWIVHAVGILSMAAF</sequence>
<dbReference type="EMBL" id="CAUYUE010000013">
    <property type="protein sequence ID" value="CAK0786021.1"/>
    <property type="molecule type" value="Genomic_DNA"/>
</dbReference>
<reference evidence="2 3" key="1">
    <citation type="submission" date="2023-10" db="EMBL/GenBank/DDBJ databases">
        <authorList>
            <person name="Maclean D."/>
            <person name="Macfadyen A."/>
        </authorList>
    </citation>
    <scope>NUCLEOTIDE SEQUENCE [LARGE SCALE GENOMIC DNA]</scope>
</reference>
<dbReference type="Proteomes" id="UP001314263">
    <property type="component" value="Unassembled WGS sequence"/>
</dbReference>
<evidence type="ECO:0008006" key="4">
    <source>
        <dbReference type="Google" id="ProtNLM"/>
    </source>
</evidence>
<evidence type="ECO:0000256" key="1">
    <source>
        <dbReference type="SAM" id="SignalP"/>
    </source>
</evidence>
<accession>A0AAV1IH57</accession>
<organism evidence="2 3">
    <name type="scientific">Coccomyxa viridis</name>
    <dbReference type="NCBI Taxonomy" id="1274662"/>
    <lineage>
        <taxon>Eukaryota</taxon>
        <taxon>Viridiplantae</taxon>
        <taxon>Chlorophyta</taxon>
        <taxon>core chlorophytes</taxon>
        <taxon>Trebouxiophyceae</taxon>
        <taxon>Trebouxiophyceae incertae sedis</taxon>
        <taxon>Coccomyxaceae</taxon>
        <taxon>Coccomyxa</taxon>
    </lineage>
</organism>
<feature type="chain" id="PRO_5043370732" description="Extracellular protein" evidence="1">
    <location>
        <begin position="27"/>
        <end position="239"/>
    </location>
</feature>
<dbReference type="AlphaFoldDB" id="A0AAV1IH57"/>